<sequence>MEVDDGTSRVGNKRHFTGGAMGARIGQVCRYWQEGRCLKGVACQWQHPALPGTSGRFAVGGTKRPSNANDEVSGQSNGTSITNSFSSGSGGRGRWGGKPRSKKVAGRNYQDGKQRNRVCMFWLRGECNRGSQCSFLHSQSTASDIEMVTKLSGHELAIRGIALPAGSSLLYTGGQDKTIRVWDCDSGQCSSVVPMGGDVGALLSEGGWLFVGLPDEVKTWNMQTSAQQSLIGPKGQVHALAISNDLLIAGSQDGNILAWKFNPSSNAFEPAASLMGHTGAVITLQAAGGRLYSGSMDKSIRVWDLSNGQCLQTIYGHSNVVMSLLCWEQFLLSCSLDGFIKVWQATASGSLEVAFTFPEDSDVGDNLDGALALCGSIDANGKPVLMCSYNDNTVRLFDLPTFSDRGVLFSKEEVRALQVGPGGLMFSGDSGGDINVWCWSQASSPSQKQ</sequence>
<dbReference type="EMBL" id="CM055101">
    <property type="protein sequence ID" value="KAJ7542306.1"/>
    <property type="molecule type" value="Genomic_DNA"/>
</dbReference>
<keyword evidence="2" id="KW-1185">Reference proteome</keyword>
<name>A0ACC2CJV8_DIPCM</name>
<organism evidence="1 2">
    <name type="scientific">Diphasiastrum complanatum</name>
    <name type="common">Issler's clubmoss</name>
    <name type="synonym">Lycopodium complanatum</name>
    <dbReference type="NCBI Taxonomy" id="34168"/>
    <lineage>
        <taxon>Eukaryota</taxon>
        <taxon>Viridiplantae</taxon>
        <taxon>Streptophyta</taxon>
        <taxon>Embryophyta</taxon>
        <taxon>Tracheophyta</taxon>
        <taxon>Lycopodiopsida</taxon>
        <taxon>Lycopodiales</taxon>
        <taxon>Lycopodiaceae</taxon>
        <taxon>Lycopodioideae</taxon>
        <taxon>Diphasiastrum</taxon>
    </lineage>
</organism>
<evidence type="ECO:0000313" key="1">
    <source>
        <dbReference type="EMBL" id="KAJ7542306.1"/>
    </source>
</evidence>
<protein>
    <submittedName>
        <fullName evidence="1">Uncharacterized protein</fullName>
    </submittedName>
</protein>
<evidence type="ECO:0000313" key="2">
    <source>
        <dbReference type="Proteomes" id="UP001162992"/>
    </source>
</evidence>
<comment type="caution">
    <text evidence="1">The sequence shown here is derived from an EMBL/GenBank/DDBJ whole genome shotgun (WGS) entry which is preliminary data.</text>
</comment>
<accession>A0ACC2CJV8</accession>
<dbReference type="Proteomes" id="UP001162992">
    <property type="component" value="Chromosome 10"/>
</dbReference>
<proteinExistence type="predicted"/>
<reference evidence="2" key="1">
    <citation type="journal article" date="2024" name="Proc. Natl. Acad. Sci. U.S.A.">
        <title>Extraordinary preservation of gene collinearity over three hundred million years revealed in homosporous lycophytes.</title>
        <authorList>
            <person name="Li C."/>
            <person name="Wickell D."/>
            <person name="Kuo L.Y."/>
            <person name="Chen X."/>
            <person name="Nie B."/>
            <person name="Liao X."/>
            <person name="Peng D."/>
            <person name="Ji J."/>
            <person name="Jenkins J."/>
            <person name="Williams M."/>
            <person name="Shu S."/>
            <person name="Plott C."/>
            <person name="Barry K."/>
            <person name="Rajasekar S."/>
            <person name="Grimwood J."/>
            <person name="Han X."/>
            <person name="Sun S."/>
            <person name="Hou Z."/>
            <person name="He W."/>
            <person name="Dai G."/>
            <person name="Sun C."/>
            <person name="Schmutz J."/>
            <person name="Leebens-Mack J.H."/>
            <person name="Li F.W."/>
            <person name="Wang L."/>
        </authorList>
    </citation>
    <scope>NUCLEOTIDE SEQUENCE [LARGE SCALE GENOMIC DNA]</scope>
    <source>
        <strain evidence="2">cv. PW_Plant_1</strain>
    </source>
</reference>
<gene>
    <name evidence="1" type="ORF">O6H91_10G100500</name>
</gene>